<evidence type="ECO:0000313" key="1">
    <source>
        <dbReference type="EMBL" id="CAB4763918.1"/>
    </source>
</evidence>
<dbReference type="AlphaFoldDB" id="A0A6J6UXX3"/>
<proteinExistence type="predicted"/>
<dbReference type="EMBL" id="CAEZZJ010000142">
    <property type="protein sequence ID" value="CAB4763918.1"/>
    <property type="molecule type" value="Genomic_DNA"/>
</dbReference>
<protein>
    <submittedName>
        <fullName evidence="1">Unannotated protein</fullName>
    </submittedName>
</protein>
<reference evidence="1" key="1">
    <citation type="submission" date="2020-05" db="EMBL/GenBank/DDBJ databases">
        <authorList>
            <person name="Chiriac C."/>
            <person name="Salcher M."/>
            <person name="Ghai R."/>
            <person name="Kavagutti S V."/>
        </authorList>
    </citation>
    <scope>NUCLEOTIDE SEQUENCE</scope>
</reference>
<accession>A0A6J6UXX3</accession>
<organism evidence="1">
    <name type="scientific">freshwater metagenome</name>
    <dbReference type="NCBI Taxonomy" id="449393"/>
    <lineage>
        <taxon>unclassified sequences</taxon>
        <taxon>metagenomes</taxon>
        <taxon>ecological metagenomes</taxon>
    </lineage>
</organism>
<name>A0A6J6UXX3_9ZZZZ</name>
<gene>
    <name evidence="1" type="ORF">UFOPK2852_00969</name>
</gene>
<sequence length="71" mass="7419">MSSSFGSSKSIGLPCEIISGNGPSAGLESKLRLKKILNGAKNRCQATPIVKSLEITINQSADTQIFIPATV</sequence>